<protein>
    <submittedName>
        <fullName evidence="2">Uncharacterized protein</fullName>
    </submittedName>
</protein>
<keyword evidence="3" id="KW-1185">Reference proteome</keyword>
<keyword evidence="1" id="KW-0472">Membrane</keyword>
<dbReference type="AlphaFoldDB" id="A0A8E2EUF9"/>
<proteinExistence type="predicted"/>
<keyword evidence="1" id="KW-0812">Transmembrane</keyword>
<evidence type="ECO:0000313" key="2">
    <source>
        <dbReference type="EMBL" id="OCL05086.1"/>
    </source>
</evidence>
<name>A0A8E2EUF9_9PEZI</name>
<dbReference type="EMBL" id="KV750383">
    <property type="protein sequence ID" value="OCL05086.1"/>
    <property type="molecule type" value="Genomic_DNA"/>
</dbReference>
<accession>A0A8E2EUF9</accession>
<reference evidence="2 3" key="1">
    <citation type="journal article" date="2016" name="Nat. Commun.">
        <title>Ectomycorrhizal ecology is imprinted in the genome of the dominant symbiotic fungus Cenococcum geophilum.</title>
        <authorList>
            <consortium name="DOE Joint Genome Institute"/>
            <person name="Peter M."/>
            <person name="Kohler A."/>
            <person name="Ohm R.A."/>
            <person name="Kuo A."/>
            <person name="Krutzmann J."/>
            <person name="Morin E."/>
            <person name="Arend M."/>
            <person name="Barry K.W."/>
            <person name="Binder M."/>
            <person name="Choi C."/>
            <person name="Clum A."/>
            <person name="Copeland A."/>
            <person name="Grisel N."/>
            <person name="Haridas S."/>
            <person name="Kipfer T."/>
            <person name="LaButti K."/>
            <person name="Lindquist E."/>
            <person name="Lipzen A."/>
            <person name="Maire R."/>
            <person name="Meier B."/>
            <person name="Mihaltcheva S."/>
            <person name="Molinier V."/>
            <person name="Murat C."/>
            <person name="Poggeler S."/>
            <person name="Quandt C.A."/>
            <person name="Sperisen C."/>
            <person name="Tritt A."/>
            <person name="Tisserant E."/>
            <person name="Crous P.W."/>
            <person name="Henrissat B."/>
            <person name="Nehls U."/>
            <person name="Egli S."/>
            <person name="Spatafora J.W."/>
            <person name="Grigoriev I.V."/>
            <person name="Martin F.M."/>
        </authorList>
    </citation>
    <scope>NUCLEOTIDE SEQUENCE [LARGE SCALE GENOMIC DNA]</scope>
    <source>
        <strain evidence="2 3">CBS 207.34</strain>
    </source>
</reference>
<organism evidence="2 3">
    <name type="scientific">Glonium stellatum</name>
    <dbReference type="NCBI Taxonomy" id="574774"/>
    <lineage>
        <taxon>Eukaryota</taxon>
        <taxon>Fungi</taxon>
        <taxon>Dikarya</taxon>
        <taxon>Ascomycota</taxon>
        <taxon>Pezizomycotina</taxon>
        <taxon>Dothideomycetes</taxon>
        <taxon>Pleosporomycetidae</taxon>
        <taxon>Gloniales</taxon>
        <taxon>Gloniaceae</taxon>
        <taxon>Glonium</taxon>
    </lineage>
</organism>
<keyword evidence="1" id="KW-1133">Transmembrane helix</keyword>
<gene>
    <name evidence="2" type="ORF">AOQ84DRAFT_299590</name>
</gene>
<sequence>METAVSPVETLVFSLKICGASLSRPGGLEGADEILASFQRHSQALEITEQGNNAILNDPAARKKLVRKIHVSIAPILAAIYLLQYLDKTTLQYTSVMGL</sequence>
<evidence type="ECO:0000313" key="3">
    <source>
        <dbReference type="Proteomes" id="UP000250140"/>
    </source>
</evidence>
<dbReference type="Proteomes" id="UP000250140">
    <property type="component" value="Unassembled WGS sequence"/>
</dbReference>
<feature type="transmembrane region" description="Helical" evidence="1">
    <location>
        <begin position="69"/>
        <end position="86"/>
    </location>
</feature>
<evidence type="ECO:0000256" key="1">
    <source>
        <dbReference type="SAM" id="Phobius"/>
    </source>
</evidence>
<dbReference type="OrthoDB" id="6730379at2759"/>